<dbReference type="SUPFAM" id="SSF51905">
    <property type="entry name" value="FAD/NAD(P)-binding domain"/>
    <property type="match status" value="1"/>
</dbReference>
<evidence type="ECO:0000256" key="2">
    <source>
        <dbReference type="ARBA" id="ARBA00023033"/>
    </source>
</evidence>
<dbReference type="Proteomes" id="UP001491310">
    <property type="component" value="Unassembled WGS sequence"/>
</dbReference>
<dbReference type="PANTHER" id="PTHR13789">
    <property type="entry name" value="MONOOXYGENASE"/>
    <property type="match status" value="1"/>
</dbReference>
<dbReference type="Gene3D" id="3.50.50.60">
    <property type="entry name" value="FAD/NAD(P)-binding domain"/>
    <property type="match status" value="1"/>
</dbReference>
<proteinExistence type="predicted"/>
<organism evidence="4 5">
    <name type="scientific">Coccomyxa subellipsoidea</name>
    <dbReference type="NCBI Taxonomy" id="248742"/>
    <lineage>
        <taxon>Eukaryota</taxon>
        <taxon>Viridiplantae</taxon>
        <taxon>Chlorophyta</taxon>
        <taxon>core chlorophytes</taxon>
        <taxon>Trebouxiophyceae</taxon>
        <taxon>Trebouxiophyceae incertae sedis</taxon>
        <taxon>Coccomyxaceae</taxon>
        <taxon>Coccomyxa</taxon>
    </lineage>
</organism>
<comment type="caution">
    <text evidence="4">The sequence shown here is derived from an EMBL/GenBank/DDBJ whole genome shotgun (WGS) entry which is preliminary data.</text>
</comment>
<protein>
    <recommendedName>
        <fullName evidence="3">FAD-binding domain-containing protein</fullName>
    </recommendedName>
</protein>
<keyword evidence="1" id="KW-0560">Oxidoreductase</keyword>
<evidence type="ECO:0000313" key="5">
    <source>
        <dbReference type="Proteomes" id="UP001491310"/>
    </source>
</evidence>
<gene>
    <name evidence="4" type="ORF">WJX75_001569</name>
</gene>
<feature type="domain" description="FAD-binding" evidence="3">
    <location>
        <begin position="7"/>
        <end position="346"/>
    </location>
</feature>
<name>A0ABR2YP55_9CHLO</name>
<keyword evidence="5" id="KW-1185">Reference proteome</keyword>
<dbReference type="Pfam" id="PF01494">
    <property type="entry name" value="FAD_binding_3"/>
    <property type="match status" value="1"/>
</dbReference>
<dbReference type="PANTHER" id="PTHR13789:SF309">
    <property type="entry name" value="PUTATIVE (AFU_ORTHOLOGUE AFUA_6G14510)-RELATED"/>
    <property type="match status" value="1"/>
</dbReference>
<evidence type="ECO:0000256" key="1">
    <source>
        <dbReference type="ARBA" id="ARBA00023002"/>
    </source>
</evidence>
<dbReference type="PRINTS" id="PR00420">
    <property type="entry name" value="RNGMNOXGNASE"/>
</dbReference>
<keyword evidence="2" id="KW-0503">Monooxygenase</keyword>
<dbReference type="InterPro" id="IPR050493">
    <property type="entry name" value="FAD-dep_Monooxygenase_BioMet"/>
</dbReference>
<evidence type="ECO:0000313" key="4">
    <source>
        <dbReference type="EMBL" id="KAK9908696.1"/>
    </source>
</evidence>
<sequence length="446" mass="48603">MTQTPPELDVAIVGGGPGGLAAALALTRAVKGIRIKVYERAKNYRPLGAGAILEVNGLKAIGAIDPALEKWFTANGWTVTVSKTYDERGNEVKSVLTDHDKALKKYGKQSTFLGWYEIQSAFYRALPPDTVVFNSRFQSYEEDSDGVTVHFAGGSPGPVQAKVLIGADGYFSAVRQQCLDDGPPDFGGTVVWRARVSVKQPLEHSSWFFGAEKVSYMYAISSDCMVWTASAPIRLVKEAGVDFDPSNGGRFRASTQAVEDVDSALERCLKVFEGYPEAFLEVVRETDPRAVAEHGIFTRQAEALPADGWGRGRVTLLGDAAHPVRPTGQGLNLTMEDAAELAWHVQQQGLTADALRSFELERIPRVGVIVKKAQQQGEAAYKKHAKDASVDNRRFALKENYTEFQNSKNFMPLVPEQAACSSVEAAEISREGLHTAQESQKAAVFA</sequence>
<reference evidence="4 5" key="1">
    <citation type="journal article" date="2024" name="Nat. Commun.">
        <title>Phylogenomics reveals the evolutionary origins of lichenization in chlorophyte algae.</title>
        <authorList>
            <person name="Puginier C."/>
            <person name="Libourel C."/>
            <person name="Otte J."/>
            <person name="Skaloud P."/>
            <person name="Haon M."/>
            <person name="Grisel S."/>
            <person name="Petersen M."/>
            <person name="Berrin J.G."/>
            <person name="Delaux P.M."/>
            <person name="Dal Grande F."/>
            <person name="Keller J."/>
        </authorList>
    </citation>
    <scope>NUCLEOTIDE SEQUENCE [LARGE SCALE GENOMIC DNA]</scope>
    <source>
        <strain evidence="4 5">SAG 216-7</strain>
    </source>
</reference>
<dbReference type="EMBL" id="JALJOT010000007">
    <property type="protein sequence ID" value="KAK9908696.1"/>
    <property type="molecule type" value="Genomic_DNA"/>
</dbReference>
<accession>A0ABR2YP55</accession>
<evidence type="ECO:0000259" key="3">
    <source>
        <dbReference type="Pfam" id="PF01494"/>
    </source>
</evidence>
<dbReference type="InterPro" id="IPR036188">
    <property type="entry name" value="FAD/NAD-bd_sf"/>
</dbReference>
<dbReference type="InterPro" id="IPR002938">
    <property type="entry name" value="FAD-bd"/>
</dbReference>